<evidence type="ECO:0000256" key="1">
    <source>
        <dbReference type="SAM" id="Phobius"/>
    </source>
</evidence>
<organism evidence="3">
    <name type="scientific">uncultured spirochete</name>
    <dbReference type="NCBI Taxonomy" id="156406"/>
    <lineage>
        <taxon>Bacteria</taxon>
        <taxon>Pseudomonadati</taxon>
        <taxon>Spirochaetota</taxon>
        <taxon>Spirochaetia</taxon>
        <taxon>Spirochaetales</taxon>
        <taxon>environmental samples</taxon>
    </lineage>
</organism>
<dbReference type="AlphaFoldDB" id="A0A3P3XTD2"/>
<evidence type="ECO:0000259" key="2">
    <source>
        <dbReference type="Pfam" id="PF03781"/>
    </source>
</evidence>
<dbReference type="SUPFAM" id="SSF56436">
    <property type="entry name" value="C-type lectin-like"/>
    <property type="match status" value="1"/>
</dbReference>
<reference evidence="3" key="1">
    <citation type="submission" date="2017-02" db="EMBL/GenBank/DDBJ databases">
        <authorList>
            <person name="Regsiter A."/>
            <person name="William W."/>
        </authorList>
    </citation>
    <scope>NUCLEOTIDE SEQUENCE</scope>
    <source>
        <strain evidence="3">BdmA 4</strain>
    </source>
</reference>
<dbReference type="PANTHER" id="PTHR23150">
    <property type="entry name" value="SULFATASE MODIFYING FACTOR 1, 2"/>
    <property type="match status" value="1"/>
</dbReference>
<keyword evidence="1" id="KW-1133">Transmembrane helix</keyword>
<dbReference type="Pfam" id="PF03781">
    <property type="entry name" value="FGE-sulfatase"/>
    <property type="match status" value="1"/>
</dbReference>
<dbReference type="InterPro" id="IPR051043">
    <property type="entry name" value="Sulfatase_Mod_Factor_Kinase"/>
</dbReference>
<keyword evidence="1" id="KW-0812">Transmembrane</keyword>
<dbReference type="EMBL" id="FWDO01000005">
    <property type="protein sequence ID" value="SLM19555.1"/>
    <property type="molecule type" value="Genomic_DNA"/>
</dbReference>
<protein>
    <submittedName>
        <fullName evidence="3">Putative PEGA domain protein</fullName>
    </submittedName>
</protein>
<gene>
    <name evidence="3" type="ORF">SPIRO4BDMA_51070</name>
</gene>
<accession>A0A3P3XTD2</accession>
<dbReference type="Gene3D" id="3.90.1580.10">
    <property type="entry name" value="paralog of FGE (formylglycine-generating enzyme)"/>
    <property type="match status" value="1"/>
</dbReference>
<proteinExistence type="predicted"/>
<feature type="transmembrane region" description="Helical" evidence="1">
    <location>
        <begin position="29"/>
        <end position="48"/>
    </location>
</feature>
<evidence type="ECO:0000313" key="3">
    <source>
        <dbReference type="EMBL" id="SLM19555.1"/>
    </source>
</evidence>
<dbReference type="InterPro" id="IPR016187">
    <property type="entry name" value="CTDL_fold"/>
</dbReference>
<dbReference type="GO" id="GO:0120147">
    <property type="term" value="F:formylglycine-generating oxidase activity"/>
    <property type="evidence" value="ECO:0007669"/>
    <property type="project" value="TreeGrafter"/>
</dbReference>
<sequence>MKETEKISEQDIAQAKVTLKPVFGIRPRVYVPILYLLGILIILFFILINPGLRNPGAYLVFQGAPESAAVYVDGSYAGNTLDGMHAKPGTHKVEIRKRGFSSQTLNTDVPHRIFATLIFRPTVKISYQLNPEPLEAIIIPSFKEFANWSLSGKPSAIYQLPMVLSEAANDAASASSADRSSFARPLLAAGLSVAENSTSVRDVIFASAALAAPGGSPLGLVAIARNAAALLGTSKSYTAAIMETMPEKAGDNIRKAFSSLKEEMSAETLQQASAAGVRAAGPHSFIMFGGGQTKNVSSTPGGTKMLYLDRVPEFGLASTEVTQRQFARFLEEKPEWKPENRTALIEKGFADDAYLVDFDPSKADNRPITGVSWYAANAYCAWLNARAPSGYEVALPSEPMWETAAASASRDVGALGAFNNRASTGPLAVGSMGRDALGFSDLFGNVWEWTSDGFRPYAWIQDDSSAFGELTEAIDSKTVKGGSWANSADQISIASRGPVPAAHASEFLGFRPALIKK</sequence>
<dbReference type="InterPro" id="IPR005532">
    <property type="entry name" value="SUMF_dom"/>
</dbReference>
<name>A0A3P3XTD2_9SPIR</name>
<dbReference type="InterPro" id="IPR042095">
    <property type="entry name" value="SUMF_sf"/>
</dbReference>
<dbReference type="PANTHER" id="PTHR23150:SF19">
    <property type="entry name" value="FORMYLGLYCINE-GENERATING ENZYME"/>
    <property type="match status" value="1"/>
</dbReference>
<feature type="domain" description="Sulfatase-modifying factor enzyme-like" evidence="2">
    <location>
        <begin position="310"/>
        <end position="512"/>
    </location>
</feature>
<keyword evidence="1" id="KW-0472">Membrane</keyword>